<proteinExistence type="predicted"/>
<feature type="compositionally biased region" description="Acidic residues" evidence="1">
    <location>
        <begin position="295"/>
        <end position="311"/>
    </location>
</feature>
<feature type="region of interest" description="Disordered" evidence="1">
    <location>
        <begin position="121"/>
        <end position="320"/>
    </location>
</feature>
<evidence type="ECO:0000256" key="1">
    <source>
        <dbReference type="SAM" id="MobiDB-lite"/>
    </source>
</evidence>
<dbReference type="GO" id="GO:0004674">
    <property type="term" value="F:protein serine/threonine kinase activity"/>
    <property type="evidence" value="ECO:0007669"/>
    <property type="project" value="TreeGrafter"/>
</dbReference>
<name>A0A9Q1KHR7_9CARY</name>
<keyword evidence="3" id="KW-1185">Reference proteome</keyword>
<gene>
    <name evidence="2" type="ORF">Cgig2_004278</name>
</gene>
<dbReference type="PANTHER" id="PTHR33971">
    <property type="entry name" value="OS06G0232000 PROTEIN"/>
    <property type="match status" value="1"/>
</dbReference>
<evidence type="ECO:0000313" key="3">
    <source>
        <dbReference type="Proteomes" id="UP001153076"/>
    </source>
</evidence>
<accession>A0A9Q1KHR7</accession>
<dbReference type="AlphaFoldDB" id="A0A9Q1KHR7"/>
<evidence type="ECO:0000313" key="2">
    <source>
        <dbReference type="EMBL" id="KAJ8443073.1"/>
    </source>
</evidence>
<dbReference type="OrthoDB" id="768992at2759"/>
<dbReference type="GO" id="GO:0070300">
    <property type="term" value="F:phosphatidic acid binding"/>
    <property type="evidence" value="ECO:0007669"/>
    <property type="project" value="InterPro"/>
</dbReference>
<protein>
    <submittedName>
        <fullName evidence="2">Uncharacterized protein</fullName>
    </submittedName>
</protein>
<dbReference type="PANTHER" id="PTHR33971:SF3">
    <property type="entry name" value="UBIQUITIN CARBOXYL-TERMINAL HYDROLASE 36"/>
    <property type="match status" value="1"/>
</dbReference>
<dbReference type="InterPro" id="IPR038943">
    <property type="entry name" value="PLDrp1-like"/>
</dbReference>
<sequence length="443" mass="49607">MAYYYINSNYQDYPVNYPYYNQPYYSDHHSNHNYYSSSSYDDQYGYGGYSNEQYPRYDQNHYHNTQFHSNTYRHIPSQSLIVYQYTSAYDHSESSPKQGSNFIDPISTTGFAVSYSNAQTDPKTDLGFEEYNPEPFQGGYDMSETYGKPLPPSEEICYPPSKSDPTPPPPSPYGKGKHNLDTPPLKDQEKTLEDDEDQASELDEDEEDDHDGSEDDDDDGEEEEQEEEEEGNHGVLIAPPLPGKEDQSIDQGGTKPANGNHGGSIAPPLPGKEDQSIDQGSEKPANGSFVNEQAREEEDASKAEQEEEEEQQQQQEKRVHKIPPGYALEALDLCEGVFGGYFPCLRKRNQGNAGDQEGSSGTVTAGNEDADGDCWKTTMDYLFGDPDPYARAMPDPIYGYQRYYPQQPICGQVEYGGGNYTWSDNPSYYGHNGGGTTGDISRT</sequence>
<feature type="compositionally biased region" description="Acidic residues" evidence="1">
    <location>
        <begin position="192"/>
        <end position="230"/>
    </location>
</feature>
<dbReference type="EMBL" id="JAKOGI010000127">
    <property type="protein sequence ID" value="KAJ8443073.1"/>
    <property type="molecule type" value="Genomic_DNA"/>
</dbReference>
<organism evidence="2 3">
    <name type="scientific">Carnegiea gigantea</name>
    <dbReference type="NCBI Taxonomy" id="171969"/>
    <lineage>
        <taxon>Eukaryota</taxon>
        <taxon>Viridiplantae</taxon>
        <taxon>Streptophyta</taxon>
        <taxon>Embryophyta</taxon>
        <taxon>Tracheophyta</taxon>
        <taxon>Spermatophyta</taxon>
        <taxon>Magnoliopsida</taxon>
        <taxon>eudicotyledons</taxon>
        <taxon>Gunneridae</taxon>
        <taxon>Pentapetalae</taxon>
        <taxon>Caryophyllales</taxon>
        <taxon>Cactineae</taxon>
        <taxon>Cactaceae</taxon>
        <taxon>Cactoideae</taxon>
        <taxon>Echinocereeae</taxon>
        <taxon>Carnegiea</taxon>
    </lineage>
</organism>
<feature type="compositionally biased region" description="Basic and acidic residues" evidence="1">
    <location>
        <begin position="178"/>
        <end position="191"/>
    </location>
</feature>
<reference evidence="2" key="1">
    <citation type="submission" date="2022-04" db="EMBL/GenBank/DDBJ databases">
        <title>Carnegiea gigantea Genome sequencing and assembly v2.</title>
        <authorList>
            <person name="Copetti D."/>
            <person name="Sanderson M.J."/>
            <person name="Burquez A."/>
            <person name="Wojciechowski M.F."/>
        </authorList>
    </citation>
    <scope>NUCLEOTIDE SEQUENCE</scope>
    <source>
        <strain evidence="2">SGP5-SGP5p</strain>
        <tissue evidence="2">Aerial part</tissue>
    </source>
</reference>
<dbReference type="Proteomes" id="UP001153076">
    <property type="component" value="Unassembled WGS sequence"/>
</dbReference>
<comment type="caution">
    <text evidence="2">The sequence shown here is derived from an EMBL/GenBank/DDBJ whole genome shotgun (WGS) entry which is preliminary data.</text>
</comment>